<comment type="similarity">
    <text evidence="1">Belongs to the metallo-beta-lactamase superfamily.</text>
</comment>
<evidence type="ECO:0000313" key="7">
    <source>
        <dbReference type="Proteomes" id="UP000070501"/>
    </source>
</evidence>
<evidence type="ECO:0000256" key="1">
    <source>
        <dbReference type="ARBA" id="ARBA00007749"/>
    </source>
</evidence>
<dbReference type="EMBL" id="KQ964302">
    <property type="protein sequence ID" value="KXJ85018.1"/>
    <property type="molecule type" value="Genomic_DNA"/>
</dbReference>
<dbReference type="SUPFAM" id="SSF56281">
    <property type="entry name" value="Metallo-hydrolase/oxidoreductase"/>
    <property type="match status" value="1"/>
</dbReference>
<evidence type="ECO:0000256" key="2">
    <source>
        <dbReference type="ARBA" id="ARBA00022723"/>
    </source>
</evidence>
<keyword evidence="2" id="KW-0479">Metal-binding</keyword>
<dbReference type="Gene3D" id="3.60.15.10">
    <property type="entry name" value="Ribonuclease Z/Hydroxyacylglutathione hydrolase-like"/>
    <property type="match status" value="1"/>
</dbReference>
<evidence type="ECO:0000256" key="4">
    <source>
        <dbReference type="ARBA" id="ARBA00022833"/>
    </source>
</evidence>
<dbReference type="InterPro" id="IPR036866">
    <property type="entry name" value="RibonucZ/Hydroxyglut_hydro"/>
</dbReference>
<keyword evidence="4" id="KW-0862">Zinc</keyword>
<dbReference type="AlphaFoldDB" id="A0A136IJS2"/>
<dbReference type="PANTHER" id="PTHR42978:SF5">
    <property type="entry name" value="METALLO-BETA-LACTAMASE DOMAIN-CONTAINING PROTEIN"/>
    <property type="match status" value="1"/>
</dbReference>
<dbReference type="CDD" id="cd07730">
    <property type="entry name" value="metallo-hydrolase-like_MBL-fold"/>
    <property type="match status" value="1"/>
</dbReference>
<dbReference type="InterPro" id="IPR001279">
    <property type="entry name" value="Metallo-B-lactamas"/>
</dbReference>
<dbReference type="Pfam" id="PF00753">
    <property type="entry name" value="Lactamase_B"/>
    <property type="match status" value="1"/>
</dbReference>
<dbReference type="SMART" id="SM00849">
    <property type="entry name" value="Lactamase_B"/>
    <property type="match status" value="1"/>
</dbReference>
<dbReference type="InterPro" id="IPR051013">
    <property type="entry name" value="MBL_superfamily_lactonases"/>
</dbReference>
<dbReference type="OrthoDB" id="10250730at2759"/>
<feature type="domain" description="Metallo-beta-lactamase" evidence="5">
    <location>
        <begin position="48"/>
        <end position="270"/>
    </location>
</feature>
<keyword evidence="7" id="KW-1185">Reference proteome</keyword>
<dbReference type="GO" id="GO:0046872">
    <property type="term" value="F:metal ion binding"/>
    <property type="evidence" value="ECO:0007669"/>
    <property type="project" value="UniProtKB-KW"/>
</dbReference>
<evidence type="ECO:0000256" key="3">
    <source>
        <dbReference type="ARBA" id="ARBA00022801"/>
    </source>
</evidence>
<sequence length="366" mass="40218">MDRSQIQLPAGEQVVTVRLINPVNFGPAILQRFMAPPVPGLETFKSSPSFSFLLEHPSGRRLVFDLGIRKAYNNYAPSVANYIPTTKYTVQVTHNVVDILKEAGIEGESIEAVIWSHWHWDHIGDPSSFPPTTDLVVGAGFKAAMLPGAPANPQSPIQASDYAGRNLREIRFDGPQSLRIGKLAAFDYFGDGSFYLLDTPGHAVGHMCGLARTTRSSSKGNVNDSFVLLGGDVCHYVGILCQSPHLPMPHEIRPHPCSPGLESSCLCPGSAFAELQQSRGRMSNDALYDMTFGHDIPLATTTLGYLQEFDCHEDVFAIIAHDSTVRDGALHFPESLNDWKARGLGTRLKWAFLRDLEPYWKTKGLA</sequence>
<gene>
    <name evidence="6" type="ORF">Micbo1qcDRAFT_154519</name>
</gene>
<accession>A0A136IJS2</accession>
<dbReference type="Proteomes" id="UP000070501">
    <property type="component" value="Unassembled WGS sequence"/>
</dbReference>
<evidence type="ECO:0000259" key="5">
    <source>
        <dbReference type="SMART" id="SM00849"/>
    </source>
</evidence>
<name>A0A136IJS2_9PEZI</name>
<evidence type="ECO:0000313" key="6">
    <source>
        <dbReference type="EMBL" id="KXJ85018.1"/>
    </source>
</evidence>
<dbReference type="InParanoid" id="A0A136IJS2"/>
<protein>
    <submittedName>
        <fullName evidence="6">Metallo-beta-lactamase superfamily protein</fullName>
    </submittedName>
</protein>
<keyword evidence="3" id="KW-0378">Hydrolase</keyword>
<organism evidence="6 7">
    <name type="scientific">Microdochium bolleyi</name>
    <dbReference type="NCBI Taxonomy" id="196109"/>
    <lineage>
        <taxon>Eukaryota</taxon>
        <taxon>Fungi</taxon>
        <taxon>Dikarya</taxon>
        <taxon>Ascomycota</taxon>
        <taxon>Pezizomycotina</taxon>
        <taxon>Sordariomycetes</taxon>
        <taxon>Xylariomycetidae</taxon>
        <taxon>Xylariales</taxon>
        <taxon>Microdochiaceae</taxon>
        <taxon>Microdochium</taxon>
    </lineage>
</organism>
<reference evidence="7" key="1">
    <citation type="submission" date="2016-02" db="EMBL/GenBank/DDBJ databases">
        <title>Draft genome sequence of Microdochium bolleyi, a fungal endophyte of beachgrass.</title>
        <authorList>
            <consortium name="DOE Joint Genome Institute"/>
            <person name="David A.S."/>
            <person name="May G."/>
            <person name="Haridas S."/>
            <person name="Lim J."/>
            <person name="Wang M."/>
            <person name="Labutti K."/>
            <person name="Lipzen A."/>
            <person name="Barry K."/>
            <person name="Grigoriev I.V."/>
        </authorList>
    </citation>
    <scope>NUCLEOTIDE SEQUENCE [LARGE SCALE GENOMIC DNA]</scope>
    <source>
        <strain evidence="7">J235TASD1</strain>
    </source>
</reference>
<proteinExistence type="inferred from homology"/>
<dbReference type="PANTHER" id="PTHR42978">
    <property type="entry name" value="QUORUM-QUENCHING LACTONASE YTNP-RELATED-RELATED"/>
    <property type="match status" value="1"/>
</dbReference>
<dbReference type="STRING" id="196109.A0A136IJS2"/>
<dbReference type="GO" id="GO:0016787">
    <property type="term" value="F:hydrolase activity"/>
    <property type="evidence" value="ECO:0007669"/>
    <property type="project" value="UniProtKB-KW"/>
</dbReference>